<keyword evidence="8 12" id="KW-0418">Kinase</keyword>
<keyword evidence="5" id="KW-0597">Phosphoprotein</keyword>
<gene>
    <name evidence="12" type="ORF">C7457_1162</name>
</gene>
<dbReference type="SMART" id="SM00387">
    <property type="entry name" value="HATPase_c"/>
    <property type="match status" value="1"/>
</dbReference>
<dbReference type="PRINTS" id="PR00344">
    <property type="entry name" value="BCTRLSENSOR"/>
</dbReference>
<feature type="transmembrane region" description="Helical" evidence="10">
    <location>
        <begin position="12"/>
        <end position="31"/>
    </location>
</feature>
<dbReference type="Pfam" id="PF02518">
    <property type="entry name" value="HATPase_c"/>
    <property type="match status" value="1"/>
</dbReference>
<proteinExistence type="predicted"/>
<evidence type="ECO:0000256" key="6">
    <source>
        <dbReference type="ARBA" id="ARBA00022679"/>
    </source>
</evidence>
<dbReference type="GO" id="GO:0000155">
    <property type="term" value="F:phosphorelay sensor kinase activity"/>
    <property type="evidence" value="ECO:0007669"/>
    <property type="project" value="InterPro"/>
</dbReference>
<dbReference type="OrthoDB" id="1931120at2"/>
<dbReference type="EC" id="2.7.13.3" evidence="3"/>
<keyword evidence="6" id="KW-0808">Transferase</keyword>
<keyword evidence="4" id="KW-1003">Cell membrane</keyword>
<dbReference type="SUPFAM" id="SSF55874">
    <property type="entry name" value="ATPase domain of HSP90 chaperone/DNA topoisomerase II/histidine kinase"/>
    <property type="match status" value="1"/>
</dbReference>
<feature type="transmembrane region" description="Helical" evidence="10">
    <location>
        <begin position="76"/>
        <end position="98"/>
    </location>
</feature>
<feature type="transmembrane region" description="Helical" evidence="10">
    <location>
        <begin position="43"/>
        <end position="64"/>
    </location>
</feature>
<dbReference type="InterPro" id="IPR005467">
    <property type="entry name" value="His_kinase_dom"/>
</dbReference>
<reference evidence="12 13" key="1">
    <citation type="submission" date="2018-10" db="EMBL/GenBank/DDBJ databases">
        <title>Genomic Encyclopedia of Type Strains, Phase IV (KMG-IV): sequencing the most valuable type-strain genomes for metagenomic binning, comparative biology and taxonomic classification.</title>
        <authorList>
            <person name="Goeker M."/>
        </authorList>
    </citation>
    <scope>NUCLEOTIDE SEQUENCE [LARGE SCALE GENOMIC DNA]</scope>
    <source>
        <strain evidence="12 13">DSM 15521</strain>
    </source>
</reference>
<evidence type="ECO:0000256" key="4">
    <source>
        <dbReference type="ARBA" id="ARBA00022475"/>
    </source>
</evidence>
<keyword evidence="7" id="KW-0547">Nucleotide-binding</keyword>
<dbReference type="InterPro" id="IPR050980">
    <property type="entry name" value="2C_sensor_his_kinase"/>
</dbReference>
<dbReference type="PROSITE" id="PS50109">
    <property type="entry name" value="HIS_KIN"/>
    <property type="match status" value="1"/>
</dbReference>
<protein>
    <recommendedName>
        <fullName evidence="3">histidine kinase</fullName>
        <ecNumber evidence="3">2.7.13.3</ecNumber>
    </recommendedName>
</protein>
<evidence type="ECO:0000256" key="7">
    <source>
        <dbReference type="ARBA" id="ARBA00022741"/>
    </source>
</evidence>
<dbReference type="PANTHER" id="PTHR44936:SF10">
    <property type="entry name" value="SENSOR PROTEIN RSTB"/>
    <property type="match status" value="1"/>
</dbReference>
<dbReference type="Gene3D" id="1.10.287.130">
    <property type="match status" value="1"/>
</dbReference>
<comment type="subcellular location">
    <subcellularLocation>
        <location evidence="2">Cell membrane</location>
        <topology evidence="2">Multi-pass membrane protein</topology>
    </subcellularLocation>
</comment>
<evidence type="ECO:0000313" key="12">
    <source>
        <dbReference type="EMBL" id="RKQ61718.1"/>
    </source>
</evidence>
<dbReference type="AlphaFoldDB" id="A0A420W6J6"/>
<dbReference type="InterPro" id="IPR003594">
    <property type="entry name" value="HATPase_dom"/>
</dbReference>
<dbReference type="RefSeq" id="WP_121170992.1">
    <property type="nucleotide sequence ID" value="NZ_RBIE01000002.1"/>
</dbReference>
<evidence type="ECO:0000256" key="2">
    <source>
        <dbReference type="ARBA" id="ARBA00004651"/>
    </source>
</evidence>
<dbReference type="SUPFAM" id="SSF47384">
    <property type="entry name" value="Homodimeric domain of signal transducing histidine kinase"/>
    <property type="match status" value="1"/>
</dbReference>
<feature type="transmembrane region" description="Helical" evidence="10">
    <location>
        <begin position="110"/>
        <end position="130"/>
    </location>
</feature>
<dbReference type="InterPro" id="IPR003661">
    <property type="entry name" value="HisK_dim/P_dom"/>
</dbReference>
<sequence length="396" mass="45442">MSESSLVPDKFYLVYRVGRLTFSVGLLFLLLSISSVSKAFFDNYSFVVLSIYSVVSAFIFFFSKRPHLFEFLLDELFLFLLVFKGAFSYTFFSLFLFFPVFFSELFLGFPYGYTVLFIGVFLQFLYFQIVYGGFDFLVLVQFILSSGALILMMLAAKRLKSRFEVQEKYIRMLERERREAEFYKRLYEISADLAHELKNPLASIKGSVELMLEGKRSDNLLRIIKRETERLDSIIKDFLVLGKPASEERIPISLTKVVKDVIASTFPKGKEMDFVCKEDLMVLSDPRALRSAVENLLINALQWSKTKVRVTLSREGNWAVLTVEDDGPGVQEEDRSRIFEPFFSKRDGGSGLGLAIVKKFIFDMGGFILVDRSLLGGAKFSMKLPIYRESDESSNT</sequence>
<evidence type="ECO:0000256" key="8">
    <source>
        <dbReference type="ARBA" id="ARBA00022777"/>
    </source>
</evidence>
<dbReference type="InterPro" id="IPR004358">
    <property type="entry name" value="Sig_transdc_His_kin-like_C"/>
</dbReference>
<dbReference type="EMBL" id="RBIE01000002">
    <property type="protein sequence ID" value="RKQ61718.1"/>
    <property type="molecule type" value="Genomic_DNA"/>
</dbReference>
<dbReference type="GO" id="GO:0005524">
    <property type="term" value="F:ATP binding"/>
    <property type="evidence" value="ECO:0007669"/>
    <property type="project" value="UniProtKB-KW"/>
</dbReference>
<keyword evidence="13" id="KW-1185">Reference proteome</keyword>
<dbReference type="SMART" id="SM00388">
    <property type="entry name" value="HisKA"/>
    <property type="match status" value="1"/>
</dbReference>
<dbReference type="CDD" id="cd00082">
    <property type="entry name" value="HisKA"/>
    <property type="match status" value="1"/>
</dbReference>
<evidence type="ECO:0000256" key="3">
    <source>
        <dbReference type="ARBA" id="ARBA00012438"/>
    </source>
</evidence>
<accession>A0A420W6J6</accession>
<evidence type="ECO:0000256" key="1">
    <source>
        <dbReference type="ARBA" id="ARBA00000085"/>
    </source>
</evidence>
<dbReference type="PANTHER" id="PTHR44936">
    <property type="entry name" value="SENSOR PROTEIN CREC"/>
    <property type="match status" value="1"/>
</dbReference>
<evidence type="ECO:0000256" key="5">
    <source>
        <dbReference type="ARBA" id="ARBA00022553"/>
    </source>
</evidence>
<dbReference type="Proteomes" id="UP000280881">
    <property type="component" value="Unassembled WGS sequence"/>
</dbReference>
<keyword evidence="10" id="KW-0472">Membrane</keyword>
<keyword evidence="10" id="KW-1133">Transmembrane helix</keyword>
<keyword evidence="10" id="KW-0812">Transmembrane</keyword>
<organism evidence="12 13">
    <name type="scientific">Thermovibrio guaymasensis</name>
    <dbReference type="NCBI Taxonomy" id="240167"/>
    <lineage>
        <taxon>Bacteria</taxon>
        <taxon>Pseudomonadati</taxon>
        <taxon>Aquificota</taxon>
        <taxon>Aquificia</taxon>
        <taxon>Desulfurobacteriales</taxon>
        <taxon>Desulfurobacteriaceae</taxon>
        <taxon>Thermovibrio</taxon>
    </lineage>
</organism>
<feature type="domain" description="Histidine kinase" evidence="11">
    <location>
        <begin position="192"/>
        <end position="388"/>
    </location>
</feature>
<dbReference type="InterPro" id="IPR036890">
    <property type="entry name" value="HATPase_C_sf"/>
</dbReference>
<keyword evidence="9" id="KW-0067">ATP-binding</keyword>
<evidence type="ECO:0000259" key="11">
    <source>
        <dbReference type="PROSITE" id="PS50109"/>
    </source>
</evidence>
<dbReference type="Pfam" id="PF00512">
    <property type="entry name" value="HisKA"/>
    <property type="match status" value="1"/>
</dbReference>
<evidence type="ECO:0000313" key="13">
    <source>
        <dbReference type="Proteomes" id="UP000280881"/>
    </source>
</evidence>
<dbReference type="GO" id="GO:0005886">
    <property type="term" value="C:plasma membrane"/>
    <property type="evidence" value="ECO:0007669"/>
    <property type="project" value="UniProtKB-SubCell"/>
</dbReference>
<evidence type="ECO:0000256" key="10">
    <source>
        <dbReference type="SAM" id="Phobius"/>
    </source>
</evidence>
<comment type="catalytic activity">
    <reaction evidence="1">
        <text>ATP + protein L-histidine = ADP + protein N-phospho-L-histidine.</text>
        <dbReference type="EC" id="2.7.13.3"/>
    </reaction>
</comment>
<dbReference type="Gene3D" id="3.30.565.10">
    <property type="entry name" value="Histidine kinase-like ATPase, C-terminal domain"/>
    <property type="match status" value="1"/>
</dbReference>
<evidence type="ECO:0000256" key="9">
    <source>
        <dbReference type="ARBA" id="ARBA00022840"/>
    </source>
</evidence>
<name>A0A420W6J6_9BACT</name>
<dbReference type="InterPro" id="IPR036097">
    <property type="entry name" value="HisK_dim/P_sf"/>
</dbReference>
<feature type="transmembrane region" description="Helical" evidence="10">
    <location>
        <begin position="136"/>
        <end position="156"/>
    </location>
</feature>
<comment type="caution">
    <text evidence="12">The sequence shown here is derived from an EMBL/GenBank/DDBJ whole genome shotgun (WGS) entry which is preliminary data.</text>
</comment>